<comment type="caution">
    <text evidence="15">The sequence shown here is derived from an EMBL/GenBank/DDBJ whole genome shotgun (WGS) entry which is preliminary data.</text>
</comment>
<evidence type="ECO:0000313" key="15">
    <source>
        <dbReference type="EMBL" id="NWB95038.1"/>
    </source>
</evidence>
<keyword evidence="4" id="KW-0547">Nucleotide-binding</keyword>
<dbReference type="EMBL" id="JACAQB010000003">
    <property type="protein sequence ID" value="NWB95038.1"/>
    <property type="molecule type" value="Genomic_DNA"/>
</dbReference>
<evidence type="ECO:0000256" key="2">
    <source>
        <dbReference type="ARBA" id="ARBA00022490"/>
    </source>
</evidence>
<dbReference type="GO" id="GO:0003677">
    <property type="term" value="F:DNA binding"/>
    <property type="evidence" value="ECO:0007669"/>
    <property type="project" value="UniProtKB-KW"/>
</dbReference>
<dbReference type="InterPro" id="IPR009057">
    <property type="entry name" value="Homeodomain-like_sf"/>
</dbReference>
<dbReference type="GO" id="GO:0006355">
    <property type="term" value="P:regulation of DNA-templated transcription"/>
    <property type="evidence" value="ECO:0007669"/>
    <property type="project" value="InterPro"/>
</dbReference>
<keyword evidence="10" id="KW-0804">Transcription</keyword>
<dbReference type="SMART" id="SM00382">
    <property type="entry name" value="AAA"/>
    <property type="match status" value="1"/>
</dbReference>
<dbReference type="FunFam" id="3.40.50.300:FF:000006">
    <property type="entry name" value="DNA-binding transcriptional regulator NtrC"/>
    <property type="match status" value="1"/>
</dbReference>
<evidence type="ECO:0000256" key="6">
    <source>
        <dbReference type="ARBA" id="ARBA00022840"/>
    </source>
</evidence>
<dbReference type="SUPFAM" id="SSF55785">
    <property type="entry name" value="PYP-like sensor domain (PAS domain)"/>
    <property type="match status" value="1"/>
</dbReference>
<dbReference type="GO" id="GO:0005524">
    <property type="term" value="F:ATP binding"/>
    <property type="evidence" value="ECO:0007669"/>
    <property type="project" value="UniProtKB-KW"/>
</dbReference>
<evidence type="ECO:0000256" key="5">
    <source>
        <dbReference type="ARBA" id="ARBA00022797"/>
    </source>
</evidence>
<gene>
    <name evidence="15" type="ORF">HX882_03925</name>
</gene>
<evidence type="ECO:0000256" key="11">
    <source>
        <dbReference type="ARBA" id="ARBA00029500"/>
    </source>
</evidence>
<feature type="domain" description="Sigma-54 factor interaction" evidence="12">
    <location>
        <begin position="207"/>
        <end position="437"/>
    </location>
</feature>
<dbReference type="InterPro" id="IPR025944">
    <property type="entry name" value="Sigma_54_int_dom_CS"/>
</dbReference>
<dbReference type="Gene3D" id="3.30.70.260">
    <property type="match status" value="1"/>
</dbReference>
<evidence type="ECO:0000313" key="16">
    <source>
        <dbReference type="Proteomes" id="UP000539985"/>
    </source>
</evidence>
<dbReference type="GO" id="GO:0005737">
    <property type="term" value="C:cytoplasm"/>
    <property type="evidence" value="ECO:0007669"/>
    <property type="project" value="UniProtKB-SubCell"/>
</dbReference>
<dbReference type="InterPro" id="IPR045865">
    <property type="entry name" value="ACT-like_dom_sf"/>
</dbReference>
<evidence type="ECO:0000256" key="9">
    <source>
        <dbReference type="ARBA" id="ARBA00023159"/>
    </source>
</evidence>
<dbReference type="InterPro" id="IPR058031">
    <property type="entry name" value="AAA_lid_NorR"/>
</dbReference>
<dbReference type="PANTHER" id="PTHR32071:SF3">
    <property type="entry name" value="HTH-TYPE TRANSCRIPTIONAL REGULATORY PROTEIN TYRR"/>
    <property type="match status" value="1"/>
</dbReference>
<keyword evidence="3" id="KW-0678">Repressor</keyword>
<dbReference type="Proteomes" id="UP000539985">
    <property type="component" value="Unassembled WGS sequence"/>
</dbReference>
<dbReference type="SUPFAM" id="SSF46689">
    <property type="entry name" value="Homeodomain-like"/>
    <property type="match status" value="1"/>
</dbReference>
<keyword evidence="9" id="KW-0010">Activator</keyword>
<dbReference type="InterPro" id="IPR003593">
    <property type="entry name" value="AAA+_ATPase"/>
</dbReference>
<proteinExistence type="predicted"/>
<evidence type="ECO:0000259" key="12">
    <source>
        <dbReference type="PROSITE" id="PS50045"/>
    </source>
</evidence>
<dbReference type="SUPFAM" id="SSF52540">
    <property type="entry name" value="P-loop containing nucleoside triphosphate hydrolases"/>
    <property type="match status" value="1"/>
</dbReference>
<dbReference type="InterPro" id="IPR002078">
    <property type="entry name" value="Sigma_54_int"/>
</dbReference>
<dbReference type="Pfam" id="PF00158">
    <property type="entry name" value="Sigma54_activat"/>
    <property type="match status" value="1"/>
</dbReference>
<dbReference type="Pfam" id="PF01842">
    <property type="entry name" value="ACT"/>
    <property type="match status" value="1"/>
</dbReference>
<dbReference type="Gene3D" id="3.40.50.300">
    <property type="entry name" value="P-loop containing nucleotide triphosphate hydrolases"/>
    <property type="match status" value="1"/>
</dbReference>
<keyword evidence="2" id="KW-0963">Cytoplasm</keyword>
<name>A0A7Y7XAC6_9PSED</name>
<dbReference type="RefSeq" id="WP_177100123.1">
    <property type="nucleotide sequence ID" value="NZ_JACAQB010000003.1"/>
</dbReference>
<dbReference type="CDD" id="cd00009">
    <property type="entry name" value="AAA"/>
    <property type="match status" value="1"/>
</dbReference>
<evidence type="ECO:0000259" key="14">
    <source>
        <dbReference type="PROSITE" id="PS51671"/>
    </source>
</evidence>
<dbReference type="Gene3D" id="3.30.450.20">
    <property type="entry name" value="PAS domain"/>
    <property type="match status" value="1"/>
</dbReference>
<organism evidence="15 16">
    <name type="scientific">Pseudomonas gingeri</name>
    <dbReference type="NCBI Taxonomy" id="117681"/>
    <lineage>
        <taxon>Bacteria</taxon>
        <taxon>Pseudomonadati</taxon>
        <taxon>Pseudomonadota</taxon>
        <taxon>Gammaproteobacteria</taxon>
        <taxon>Pseudomonadales</taxon>
        <taxon>Pseudomonadaceae</taxon>
        <taxon>Pseudomonas</taxon>
    </lineage>
</organism>
<dbReference type="CDD" id="cd00130">
    <property type="entry name" value="PAS"/>
    <property type="match status" value="1"/>
</dbReference>
<dbReference type="PROSITE" id="PS50045">
    <property type="entry name" value="SIGMA54_INTERACT_4"/>
    <property type="match status" value="1"/>
</dbReference>
<dbReference type="NCBIfam" id="TIGR04381">
    <property type="entry name" value="HTH_TypR"/>
    <property type="match status" value="1"/>
</dbReference>
<dbReference type="Pfam" id="PF13188">
    <property type="entry name" value="PAS_8"/>
    <property type="match status" value="1"/>
</dbReference>
<dbReference type="PROSITE" id="PS51671">
    <property type="entry name" value="ACT"/>
    <property type="match status" value="1"/>
</dbReference>
<dbReference type="PROSITE" id="PS00688">
    <property type="entry name" value="SIGMA54_INTERACT_3"/>
    <property type="match status" value="1"/>
</dbReference>
<reference evidence="15 16" key="1">
    <citation type="submission" date="2020-04" db="EMBL/GenBank/DDBJ databases">
        <title>Molecular characterization of pseudomonads from Agaricus bisporus reveal novel blotch 2 pathogens in Western Europe.</title>
        <authorList>
            <person name="Taparia T."/>
            <person name="Krijger M."/>
            <person name="Haynes E."/>
            <person name="Elpinstone J.G."/>
            <person name="Noble R."/>
            <person name="Van Der Wolf J."/>
        </authorList>
    </citation>
    <scope>NUCLEOTIDE SEQUENCE [LARGE SCALE GENOMIC DNA]</scope>
    <source>
        <strain evidence="15 16">H7001</strain>
    </source>
</reference>
<protein>
    <recommendedName>
        <fullName evidence="11">HTH-type transcriptional regulatory protein TyrR</fullName>
    </recommendedName>
</protein>
<comment type="subcellular location">
    <subcellularLocation>
        <location evidence="1">Cytoplasm</location>
    </subcellularLocation>
</comment>
<dbReference type="InterPro" id="IPR027417">
    <property type="entry name" value="P-loop_NTPase"/>
</dbReference>
<keyword evidence="8" id="KW-0238">DNA-binding</keyword>
<evidence type="ECO:0000256" key="8">
    <source>
        <dbReference type="ARBA" id="ARBA00023125"/>
    </source>
</evidence>
<evidence type="ECO:0000259" key="13">
    <source>
        <dbReference type="PROSITE" id="PS50112"/>
    </source>
</evidence>
<dbReference type="FunFam" id="3.30.450.20:FF:000052">
    <property type="entry name" value="Sigma-54 dependent transcriptional regulator"/>
    <property type="match status" value="1"/>
</dbReference>
<dbReference type="InterPro" id="IPR035965">
    <property type="entry name" value="PAS-like_dom_sf"/>
</dbReference>
<dbReference type="Pfam" id="PF18024">
    <property type="entry name" value="HTH_50"/>
    <property type="match status" value="1"/>
</dbReference>
<keyword evidence="5" id="KW-0058">Aromatic hydrocarbons catabolism</keyword>
<dbReference type="InterPro" id="IPR030828">
    <property type="entry name" value="HTH_TyrR"/>
</dbReference>
<accession>A0A7Y7XAC6</accession>
<keyword evidence="6" id="KW-0067">ATP-binding</keyword>
<evidence type="ECO:0000256" key="1">
    <source>
        <dbReference type="ARBA" id="ARBA00004496"/>
    </source>
</evidence>
<dbReference type="InterPro" id="IPR000014">
    <property type="entry name" value="PAS"/>
</dbReference>
<evidence type="ECO:0000256" key="3">
    <source>
        <dbReference type="ARBA" id="ARBA00022491"/>
    </source>
</evidence>
<dbReference type="PANTHER" id="PTHR32071">
    <property type="entry name" value="TRANSCRIPTIONAL REGULATORY PROTEIN"/>
    <property type="match status" value="1"/>
</dbReference>
<feature type="domain" description="PAS" evidence="13">
    <location>
        <begin position="80"/>
        <end position="124"/>
    </location>
</feature>
<dbReference type="PROSITE" id="PS00675">
    <property type="entry name" value="SIGMA54_INTERACT_1"/>
    <property type="match status" value="1"/>
</dbReference>
<evidence type="ECO:0000256" key="7">
    <source>
        <dbReference type="ARBA" id="ARBA00023015"/>
    </source>
</evidence>
<dbReference type="SUPFAM" id="SSF55021">
    <property type="entry name" value="ACT-like"/>
    <property type="match status" value="1"/>
</dbReference>
<dbReference type="SMART" id="SM00091">
    <property type="entry name" value="PAS"/>
    <property type="match status" value="1"/>
</dbReference>
<evidence type="ECO:0000256" key="4">
    <source>
        <dbReference type="ARBA" id="ARBA00022741"/>
    </source>
</evidence>
<dbReference type="Gene3D" id="1.10.10.60">
    <property type="entry name" value="Homeodomain-like"/>
    <property type="match status" value="1"/>
</dbReference>
<dbReference type="PROSITE" id="PS50112">
    <property type="entry name" value="PAS"/>
    <property type="match status" value="1"/>
</dbReference>
<dbReference type="Pfam" id="PF25601">
    <property type="entry name" value="AAA_lid_14"/>
    <property type="match status" value="1"/>
</dbReference>
<dbReference type="InterPro" id="IPR002912">
    <property type="entry name" value="ACT_dom"/>
</dbReference>
<evidence type="ECO:0000256" key="10">
    <source>
        <dbReference type="ARBA" id="ARBA00023163"/>
    </source>
</evidence>
<keyword evidence="7" id="KW-0805">Transcription regulation</keyword>
<dbReference type="FunFam" id="3.30.70.260:FF:000042">
    <property type="entry name" value="Sigma-54 dependent transcriptional regulator"/>
    <property type="match status" value="1"/>
</dbReference>
<sequence>MRIKVHCQNRIGILRDILNLLVDYGINVARGEVGGDQGNAIYLHCPNLINLQFQALRPKFETIAGVFGVKRVGLMPSERRHMELNALLGALEFPVLSIDMGGSIVAANRAAAQLLGVRVDEVPGIPLARYAPDFDLPELVRANKSRINGLRVKIKGDVFLADIAPLQSEHDDSEAMAGAVLTLHRADQVGERIYNVRKQELRGFDSIFQSSKVMAAVVREARRMAPLDAPLLIEGETGTGKELLARACHLASPRGQAPLMALNCAGLPESMAETELFGYGPGAFEGARAEGKLGLLELTAGGTLFLDGVGEMSPRLQVKLLRFLQDGGFRRVGSDEEVYLDVRVICATQVDLSELCSRGEFRQDLYHRLNVLSLHIPPLRECLDGLAPLVEHFLDQASRQIGCPLPKLAPAAMDRLAHYHWPGNVRQLENVLFQAVSLCEGGVVKAEHIRLPDYGVRQPLGDFSLEGGLDEIVGRFERAVLERLYSEHPSSRLLGKRLGVSHTTIANKLKAYGGQLQAKSHKLQE</sequence>
<dbReference type="AlphaFoldDB" id="A0A7Y7XAC6"/>
<dbReference type="InterPro" id="IPR025662">
    <property type="entry name" value="Sigma_54_int_dom_ATP-bd_1"/>
</dbReference>
<feature type="domain" description="ACT" evidence="14">
    <location>
        <begin position="2"/>
        <end position="74"/>
    </location>
</feature>
<dbReference type="Gene3D" id="1.10.8.60">
    <property type="match status" value="1"/>
</dbReference>